<sequence length="305" mass="34411">MTDKPAFMQDIVWRLEALLYDAFAAFTRALPVDTASDFGGWLLKTLGPLTPVQKTVRRNLELAFPEMDKAERKRLITRQWENTGRTMAGEFAIMDRIVRDPSRIEIEGFERLEAIAASGKPVIFISGHLSNWEVMNAAILAAKVPYMITYRAANNPYVDARIRAGRAAYGVTMFAPKGGDGAKELLIALQKGESVGLMNDQKFNRGVPTPFFGHIAETAPGPTRLAQRFGTVLQPLTIRRLHKARFHVTVHEPIEVDDTGHKAQDIETTVRKISAFIEQAVRDNPEEWFWVHKRWPNALYKPAKD</sequence>
<evidence type="ECO:0000256" key="5">
    <source>
        <dbReference type="ARBA" id="ARBA00023136"/>
    </source>
</evidence>
<evidence type="ECO:0000256" key="1">
    <source>
        <dbReference type="ARBA" id="ARBA00004533"/>
    </source>
</evidence>
<reference evidence="8" key="1">
    <citation type="submission" date="2016-10" db="EMBL/GenBank/DDBJ databases">
        <authorList>
            <person name="Varghese N."/>
            <person name="Submissions S."/>
        </authorList>
    </citation>
    <scope>NUCLEOTIDE SEQUENCE [LARGE SCALE GENOMIC DNA]</scope>
    <source>
        <strain evidence="8">CGMCC 1.3431</strain>
    </source>
</reference>
<evidence type="ECO:0000313" key="8">
    <source>
        <dbReference type="Proteomes" id="UP000199150"/>
    </source>
</evidence>
<dbReference type="STRING" id="260084.SAMN02927928_0438"/>
<dbReference type="PANTHER" id="PTHR30606:SF10">
    <property type="entry name" value="PHOSPHATIDYLINOSITOL MANNOSIDE ACYLTRANSFERASE"/>
    <property type="match status" value="1"/>
</dbReference>
<dbReference type="OrthoDB" id="9801955at2"/>
<dbReference type="GO" id="GO:0016746">
    <property type="term" value="F:acyltransferase activity"/>
    <property type="evidence" value="ECO:0007669"/>
    <property type="project" value="UniProtKB-KW"/>
</dbReference>
<keyword evidence="5" id="KW-0472">Membrane</keyword>
<keyword evidence="6" id="KW-0012">Acyltransferase</keyword>
<evidence type="ECO:0000256" key="4">
    <source>
        <dbReference type="ARBA" id="ARBA00022679"/>
    </source>
</evidence>
<keyword evidence="8" id="KW-1185">Reference proteome</keyword>
<evidence type="ECO:0000256" key="6">
    <source>
        <dbReference type="ARBA" id="ARBA00023315"/>
    </source>
</evidence>
<dbReference type="AlphaFoldDB" id="A0A1G4PJQ9"/>
<dbReference type="Proteomes" id="UP000199150">
    <property type="component" value="Unassembled WGS sequence"/>
</dbReference>
<evidence type="ECO:0000313" key="7">
    <source>
        <dbReference type="EMBL" id="SCW32584.1"/>
    </source>
</evidence>
<keyword evidence="2" id="KW-1003">Cell membrane</keyword>
<proteinExistence type="predicted"/>
<dbReference type="CDD" id="cd07984">
    <property type="entry name" value="LPLAT_LABLAT-like"/>
    <property type="match status" value="1"/>
</dbReference>
<evidence type="ECO:0000256" key="2">
    <source>
        <dbReference type="ARBA" id="ARBA00022475"/>
    </source>
</evidence>
<dbReference type="GO" id="GO:0005886">
    <property type="term" value="C:plasma membrane"/>
    <property type="evidence" value="ECO:0007669"/>
    <property type="project" value="UniProtKB-SubCell"/>
</dbReference>
<protein>
    <submittedName>
        <fullName evidence="7">KDO2-lipid IV(A) lauroyltransferase</fullName>
    </submittedName>
</protein>
<dbReference type="Pfam" id="PF03279">
    <property type="entry name" value="Lip_A_acyltrans"/>
    <property type="match status" value="1"/>
</dbReference>
<keyword evidence="4 7" id="KW-0808">Transferase</keyword>
<dbReference type="PANTHER" id="PTHR30606">
    <property type="entry name" value="LIPID A BIOSYNTHESIS LAUROYL ACYLTRANSFERASE"/>
    <property type="match status" value="1"/>
</dbReference>
<gene>
    <name evidence="7" type="ORF">SAMN02927928_0438</name>
</gene>
<keyword evidence="3" id="KW-0997">Cell inner membrane</keyword>
<dbReference type="GO" id="GO:0009247">
    <property type="term" value="P:glycolipid biosynthetic process"/>
    <property type="evidence" value="ECO:0007669"/>
    <property type="project" value="UniProtKB-ARBA"/>
</dbReference>
<organism evidence="7 8">
    <name type="scientific">Asticcacaulis taihuensis</name>
    <dbReference type="NCBI Taxonomy" id="260084"/>
    <lineage>
        <taxon>Bacteria</taxon>
        <taxon>Pseudomonadati</taxon>
        <taxon>Pseudomonadota</taxon>
        <taxon>Alphaproteobacteria</taxon>
        <taxon>Caulobacterales</taxon>
        <taxon>Caulobacteraceae</taxon>
        <taxon>Asticcacaulis</taxon>
    </lineage>
</organism>
<evidence type="ECO:0000256" key="3">
    <source>
        <dbReference type="ARBA" id="ARBA00022519"/>
    </source>
</evidence>
<dbReference type="EMBL" id="FMTS01000001">
    <property type="protein sequence ID" value="SCW32584.1"/>
    <property type="molecule type" value="Genomic_DNA"/>
</dbReference>
<comment type="subcellular location">
    <subcellularLocation>
        <location evidence="1">Cell inner membrane</location>
    </subcellularLocation>
</comment>
<name>A0A1G4PJQ9_9CAUL</name>
<dbReference type="RefSeq" id="WP_090643123.1">
    <property type="nucleotide sequence ID" value="NZ_CBCRYE010000001.1"/>
</dbReference>
<accession>A0A1G4PJQ9</accession>
<dbReference type="InterPro" id="IPR004960">
    <property type="entry name" value="LipA_acyltrans"/>
</dbReference>